<evidence type="ECO:0000313" key="1">
    <source>
        <dbReference type="EMBL" id="KAE9053292.1"/>
    </source>
</evidence>
<dbReference type="Proteomes" id="UP000488956">
    <property type="component" value="Unassembled WGS sequence"/>
</dbReference>
<sequence length="45" mass="4991">MRAISRRSALCVYDCASLGTFTWSSKSAFTRLIKYSAGFVYCGQS</sequence>
<dbReference type="AlphaFoldDB" id="A0A6G0JD54"/>
<name>A0A6G0JD54_9STRA</name>
<reference evidence="1 2" key="1">
    <citation type="submission" date="2018-09" db="EMBL/GenBank/DDBJ databases">
        <title>Genomic investigation of the strawberry pathogen Phytophthora fragariae indicates pathogenicity is determined by transcriptional variation in three key races.</title>
        <authorList>
            <person name="Adams T.M."/>
            <person name="Armitage A.D."/>
            <person name="Sobczyk M.K."/>
            <person name="Bates H.J."/>
            <person name="Dunwell J.M."/>
            <person name="Nellist C.F."/>
            <person name="Harrison R.J."/>
        </authorList>
    </citation>
    <scope>NUCLEOTIDE SEQUENCE [LARGE SCALE GENOMIC DNA]</scope>
    <source>
        <strain evidence="1 2">ONT-3</strain>
    </source>
</reference>
<comment type="caution">
    <text evidence="1">The sequence shown here is derived from an EMBL/GenBank/DDBJ whole genome shotgun (WGS) entry which is preliminary data.</text>
</comment>
<protein>
    <submittedName>
        <fullName evidence="1">Uncharacterized protein</fullName>
    </submittedName>
</protein>
<dbReference type="EMBL" id="QXFX01011249">
    <property type="protein sequence ID" value="KAE9053292.1"/>
    <property type="molecule type" value="Genomic_DNA"/>
</dbReference>
<proteinExistence type="predicted"/>
<accession>A0A6G0JD54</accession>
<gene>
    <name evidence="1" type="ORF">PF010_g32965</name>
</gene>
<organism evidence="1 2">
    <name type="scientific">Phytophthora fragariae</name>
    <dbReference type="NCBI Taxonomy" id="53985"/>
    <lineage>
        <taxon>Eukaryota</taxon>
        <taxon>Sar</taxon>
        <taxon>Stramenopiles</taxon>
        <taxon>Oomycota</taxon>
        <taxon>Peronosporomycetes</taxon>
        <taxon>Peronosporales</taxon>
        <taxon>Peronosporaceae</taxon>
        <taxon>Phytophthora</taxon>
    </lineage>
</organism>
<evidence type="ECO:0000313" key="2">
    <source>
        <dbReference type="Proteomes" id="UP000488956"/>
    </source>
</evidence>